<name>A0A090RTV1_9VIBR</name>
<dbReference type="AlphaFoldDB" id="A0A090RTV1"/>
<dbReference type="Proteomes" id="UP000029228">
    <property type="component" value="Unassembled WGS sequence"/>
</dbReference>
<evidence type="ECO:0000313" key="1">
    <source>
        <dbReference type="EMBL" id="GAL18850.1"/>
    </source>
</evidence>
<sequence length="79" mass="8449">MITTTSVSSNLEQYRDTVTYNVMGEDAKSGDTITVAASNDRHTQDGTFAVYAKVGATQDMIKAGHAEVITTIKLAAPRI</sequence>
<reference evidence="1 2" key="1">
    <citation type="submission" date="2014-09" db="EMBL/GenBank/DDBJ databases">
        <title>Vibrio maritimus JCM 19235. (C45) whole genome shotgun sequence.</title>
        <authorList>
            <person name="Sawabe T."/>
            <person name="Meirelles P."/>
            <person name="Nakanishi M."/>
            <person name="Sayaka M."/>
            <person name="Hattori M."/>
            <person name="Ohkuma M."/>
        </authorList>
    </citation>
    <scope>NUCLEOTIDE SEQUENCE [LARGE SCALE GENOMIC DNA]</scope>
    <source>
        <strain evidence="2">JCM19235</strain>
    </source>
</reference>
<protein>
    <submittedName>
        <fullName evidence="1">Uncharacterized protein</fullName>
    </submittedName>
</protein>
<dbReference type="STRING" id="990268.JCM19235_2273"/>
<accession>A0A090RTV1</accession>
<gene>
    <name evidence="1" type="ORF">JCM19235_2273</name>
</gene>
<dbReference type="EMBL" id="BBMR01000003">
    <property type="protein sequence ID" value="GAL18850.1"/>
    <property type="molecule type" value="Genomic_DNA"/>
</dbReference>
<organism evidence="1 2">
    <name type="scientific">Vibrio maritimus</name>
    <dbReference type="NCBI Taxonomy" id="990268"/>
    <lineage>
        <taxon>Bacteria</taxon>
        <taxon>Pseudomonadati</taxon>
        <taxon>Pseudomonadota</taxon>
        <taxon>Gammaproteobacteria</taxon>
        <taxon>Vibrionales</taxon>
        <taxon>Vibrionaceae</taxon>
        <taxon>Vibrio</taxon>
    </lineage>
</organism>
<keyword evidence="2" id="KW-1185">Reference proteome</keyword>
<proteinExistence type="predicted"/>
<comment type="caution">
    <text evidence="1">The sequence shown here is derived from an EMBL/GenBank/DDBJ whole genome shotgun (WGS) entry which is preliminary data.</text>
</comment>
<evidence type="ECO:0000313" key="2">
    <source>
        <dbReference type="Proteomes" id="UP000029228"/>
    </source>
</evidence>